<dbReference type="InterPro" id="IPR039246">
    <property type="entry name" value="Flagellar_FlgA"/>
</dbReference>
<dbReference type="Gene3D" id="3.90.1210.10">
    <property type="entry name" value="Antifreeze-like/N-acetylneuraminic acid synthase C-terminal domain"/>
    <property type="match status" value="1"/>
</dbReference>
<evidence type="ECO:0000259" key="2">
    <source>
        <dbReference type="Pfam" id="PF13144"/>
    </source>
</evidence>
<keyword evidence="1" id="KW-1005">Bacterial flagellum biogenesis</keyword>
<evidence type="ECO:0000313" key="4">
    <source>
        <dbReference type="Proteomes" id="UP000244884"/>
    </source>
</evidence>
<protein>
    <recommendedName>
        <fullName evidence="1">Flagella basal body P-ring formation protein FlgA</fullName>
    </recommendedName>
</protein>
<keyword evidence="3" id="KW-0282">Flagellum</keyword>
<evidence type="ECO:0000313" key="3">
    <source>
        <dbReference type="EMBL" id="AWH90458.1"/>
    </source>
</evidence>
<comment type="subcellular location">
    <subcellularLocation>
        <location evidence="1">Periplasm</location>
    </subcellularLocation>
</comment>
<dbReference type="GO" id="GO:0044780">
    <property type="term" value="P:bacterial-type flagellum assembly"/>
    <property type="evidence" value="ECO:0007669"/>
    <property type="project" value="InterPro"/>
</dbReference>
<dbReference type="EMBL" id="CP029161">
    <property type="protein sequence ID" value="AWH90458.1"/>
    <property type="molecule type" value="Genomic_DNA"/>
</dbReference>
<dbReference type="Gene3D" id="2.30.30.760">
    <property type="match status" value="1"/>
</dbReference>
<dbReference type="AlphaFoldDB" id="A0A2U8DF77"/>
<comment type="function">
    <text evidence="1">Involved in the assembly process of the P-ring formation. It may associate with FlgF on the rod constituting a structure essential for the P-ring assembly or may act as a modulator protein for the P-ring assembly.</text>
</comment>
<evidence type="ECO:0000256" key="1">
    <source>
        <dbReference type="RuleBase" id="RU362063"/>
    </source>
</evidence>
<dbReference type="OrthoDB" id="7065435at2"/>
<dbReference type="Proteomes" id="UP000244884">
    <property type="component" value="Chromosome"/>
</dbReference>
<keyword evidence="1" id="KW-0574">Periplasm</keyword>
<keyword evidence="3" id="KW-0969">Cilium</keyword>
<accession>A0A2U8DF77</accession>
<dbReference type="PANTHER" id="PTHR36307:SF1">
    <property type="entry name" value="FLAGELLA BASAL BODY P-RING FORMATION PROTEIN FLGA"/>
    <property type="match status" value="1"/>
</dbReference>
<reference evidence="3 4" key="1">
    <citation type="submission" date="2018-04" db="EMBL/GenBank/DDBJ databases">
        <title>Genome sequence of Buchnera aphidicola from Melaphis sacchari.</title>
        <authorList>
            <person name="Geib S.M."/>
            <person name="Palmer N.A."/>
            <person name="Sattler S.E."/>
            <person name="Sarath G."/>
        </authorList>
    </citation>
    <scope>NUCLEOTIDE SEQUENCE [LARGE SCALE GENOMIC DNA]</scope>
    <source>
        <strain evidence="3 4">LSU</strain>
    </source>
</reference>
<organism evidence="3 4">
    <name type="scientific">Buchnera aphidicola</name>
    <name type="common">Melanaphis sacchari</name>
    <dbReference type="NCBI Taxonomy" id="2173854"/>
    <lineage>
        <taxon>Bacteria</taxon>
        <taxon>Pseudomonadati</taxon>
        <taxon>Pseudomonadota</taxon>
        <taxon>Gammaproteobacteria</taxon>
        <taxon>Enterobacterales</taxon>
        <taxon>Erwiniaceae</taxon>
        <taxon>Buchnera</taxon>
    </lineage>
</organism>
<dbReference type="CDD" id="cd11614">
    <property type="entry name" value="SAF_CpaB_FlgA_like"/>
    <property type="match status" value="1"/>
</dbReference>
<dbReference type="RefSeq" id="WP_158341229.1">
    <property type="nucleotide sequence ID" value="NZ_CP029161.1"/>
</dbReference>
<feature type="domain" description="Flagella basal body P-ring formation protein FlgA SAF" evidence="2">
    <location>
        <begin position="98"/>
        <end position="219"/>
    </location>
</feature>
<gene>
    <name evidence="3" type="primary">flgA</name>
    <name evidence="3" type="ORF">DD681_01360</name>
</gene>
<proteinExistence type="inferred from homology"/>
<comment type="similarity">
    <text evidence="1">Belongs to the FlgA family.</text>
</comment>
<sequence>MKLIKFFLFIFFLFFKCFSLVYASDLTNQLIHFFHKEYHIEEKSIKILTYIPFKKNQFCKNPIFSLMDNVHRFGWINLVFICGSENKYLKVKLQVKGKYVIANKKIIRGTKIKESDLKIKMGFLDALPNGTYFNIKDAINRVNNRDIFPFQPITSFITHPLWLIKANQQVTIRISGLNFEIISIGKALDNGSNREIIRVRMNNGKVIKGIVDSNREVIIIS</sequence>
<keyword evidence="3" id="KW-0966">Cell projection</keyword>
<name>A0A2U8DF77_9GAMM</name>
<dbReference type="InterPro" id="IPR017585">
    <property type="entry name" value="SAF_FlgA"/>
</dbReference>
<dbReference type="PANTHER" id="PTHR36307">
    <property type="entry name" value="FLAGELLA BASAL BODY P-RING FORMATION PROTEIN FLGA"/>
    <property type="match status" value="1"/>
</dbReference>
<dbReference type="NCBIfam" id="TIGR03170">
    <property type="entry name" value="flgA_cterm"/>
    <property type="match status" value="1"/>
</dbReference>
<dbReference type="Pfam" id="PF13144">
    <property type="entry name" value="ChapFlgA"/>
    <property type="match status" value="1"/>
</dbReference>
<dbReference type="GO" id="GO:0042597">
    <property type="term" value="C:periplasmic space"/>
    <property type="evidence" value="ECO:0007669"/>
    <property type="project" value="UniProtKB-SubCell"/>
</dbReference>